<keyword evidence="3" id="KW-0328">Glycosyltransferase</keyword>
<dbReference type="InterPro" id="IPR050297">
    <property type="entry name" value="LipidA_mod_glycosyltrf_83"/>
</dbReference>
<dbReference type="PANTHER" id="PTHR33908">
    <property type="entry name" value="MANNOSYLTRANSFERASE YKCB-RELATED"/>
    <property type="match status" value="1"/>
</dbReference>
<feature type="transmembrane region" description="Helical" evidence="8">
    <location>
        <begin position="207"/>
        <end position="224"/>
    </location>
</feature>
<dbReference type="PANTHER" id="PTHR33908:SF11">
    <property type="entry name" value="MEMBRANE PROTEIN"/>
    <property type="match status" value="1"/>
</dbReference>
<dbReference type="EMBL" id="BAAACG010000008">
    <property type="protein sequence ID" value="GAA0738087.1"/>
    <property type="molecule type" value="Genomic_DNA"/>
</dbReference>
<feature type="transmembrane region" description="Helical" evidence="8">
    <location>
        <begin position="131"/>
        <end position="155"/>
    </location>
</feature>
<evidence type="ECO:0000256" key="6">
    <source>
        <dbReference type="ARBA" id="ARBA00022989"/>
    </source>
</evidence>
<keyword evidence="5 8" id="KW-0812">Transmembrane</keyword>
<accession>A0ABN1JF03</accession>
<evidence type="ECO:0000313" key="9">
    <source>
        <dbReference type="EMBL" id="GAA0738087.1"/>
    </source>
</evidence>
<keyword evidence="2" id="KW-1003">Cell membrane</keyword>
<comment type="subcellular location">
    <subcellularLocation>
        <location evidence="1">Cell membrane</location>
        <topology evidence="1">Multi-pass membrane protein</topology>
    </subcellularLocation>
</comment>
<dbReference type="Proteomes" id="UP001501510">
    <property type="component" value="Unassembled WGS sequence"/>
</dbReference>
<keyword evidence="7 8" id="KW-0472">Membrane</keyword>
<proteinExistence type="predicted"/>
<feature type="transmembrane region" description="Helical" evidence="8">
    <location>
        <begin position="362"/>
        <end position="383"/>
    </location>
</feature>
<evidence type="ECO:0000256" key="7">
    <source>
        <dbReference type="ARBA" id="ARBA00023136"/>
    </source>
</evidence>
<sequence length="459" mass="53863">MDFMYNKLERNKKYFKIITFLGILIRVFFILKVPCEPISDFQKYQQIATNIFMGKGHYYLGKPIAFQPMGYPFILGCLYKLIGSNNIILGKALNVVFSSVTLIIILKILLKISNNKKLIYITYTIITFLPNYIVYNNVLGSEILVTLLLSIIIYLQLCDFNNNLRYVLIGLFIGLATLTKPFFILYPIIVAIIQWLKNKNIKDTSKIFFVSFTIMCLVIAPWTYRNYKNFNLFIPVSYNGGYVLFINNNSNNKSGAWMRIKDIDISNKLESKFKKYKFNYKTSVNNEVNQVMIKPKLNNILKEEAKKWIFNHPGKFIEMGLLRIKNTFFSGSGDIYQWGMNNQNKYNDTFLKNSYTKCFTDYIIYILSFLAFFYVIYNFKNIVFSLFKKELKVNYIKSIIFLNVSYFICIPFVFEGQQRYDFPILFLCVISAISILNSIFKAMFIISNKSKVKYIKIQN</sequence>
<feature type="transmembrane region" description="Helical" evidence="8">
    <location>
        <begin position="167"/>
        <end position="195"/>
    </location>
</feature>
<reference evidence="9 10" key="1">
    <citation type="journal article" date="2019" name="Int. J. Syst. Evol. Microbiol.">
        <title>The Global Catalogue of Microorganisms (GCM) 10K type strain sequencing project: providing services to taxonomists for standard genome sequencing and annotation.</title>
        <authorList>
            <consortium name="The Broad Institute Genomics Platform"/>
            <consortium name="The Broad Institute Genome Sequencing Center for Infectious Disease"/>
            <person name="Wu L."/>
            <person name="Ma J."/>
        </authorList>
    </citation>
    <scope>NUCLEOTIDE SEQUENCE [LARGE SCALE GENOMIC DNA]</scope>
    <source>
        <strain evidence="9 10">JCM 1407</strain>
    </source>
</reference>
<evidence type="ECO:0000256" key="3">
    <source>
        <dbReference type="ARBA" id="ARBA00022676"/>
    </source>
</evidence>
<evidence type="ECO:0000256" key="1">
    <source>
        <dbReference type="ARBA" id="ARBA00004651"/>
    </source>
</evidence>
<evidence type="ECO:0000313" key="10">
    <source>
        <dbReference type="Proteomes" id="UP001501510"/>
    </source>
</evidence>
<keyword evidence="10" id="KW-1185">Reference proteome</keyword>
<feature type="transmembrane region" description="Helical" evidence="8">
    <location>
        <begin position="14"/>
        <end position="31"/>
    </location>
</feature>
<evidence type="ECO:0000256" key="2">
    <source>
        <dbReference type="ARBA" id="ARBA00022475"/>
    </source>
</evidence>
<evidence type="ECO:0000256" key="5">
    <source>
        <dbReference type="ARBA" id="ARBA00022692"/>
    </source>
</evidence>
<feature type="transmembrane region" description="Helical" evidence="8">
    <location>
        <begin position="420"/>
        <end position="446"/>
    </location>
</feature>
<gene>
    <name evidence="9" type="ORF">GCM10008906_15070</name>
</gene>
<keyword evidence="6 8" id="KW-1133">Transmembrane helix</keyword>
<evidence type="ECO:0000256" key="8">
    <source>
        <dbReference type="SAM" id="Phobius"/>
    </source>
</evidence>
<feature type="transmembrane region" description="Helical" evidence="8">
    <location>
        <begin position="88"/>
        <end position="110"/>
    </location>
</feature>
<keyword evidence="4" id="KW-0808">Transferase</keyword>
<name>A0ABN1JF03_9CLOT</name>
<feature type="transmembrane region" description="Helical" evidence="8">
    <location>
        <begin position="395"/>
        <end position="414"/>
    </location>
</feature>
<evidence type="ECO:0000256" key="4">
    <source>
        <dbReference type="ARBA" id="ARBA00022679"/>
    </source>
</evidence>
<dbReference type="RefSeq" id="WP_343760450.1">
    <property type="nucleotide sequence ID" value="NZ_BAAACG010000008.1"/>
</dbReference>
<organism evidence="9 10">
    <name type="scientific">Clostridium oceanicum</name>
    <dbReference type="NCBI Taxonomy" id="1543"/>
    <lineage>
        <taxon>Bacteria</taxon>
        <taxon>Bacillati</taxon>
        <taxon>Bacillota</taxon>
        <taxon>Clostridia</taxon>
        <taxon>Eubacteriales</taxon>
        <taxon>Clostridiaceae</taxon>
        <taxon>Clostridium</taxon>
    </lineage>
</organism>
<protein>
    <submittedName>
        <fullName evidence="9">Glycosyltransferase family 39 protein</fullName>
    </submittedName>
</protein>
<comment type="caution">
    <text evidence="9">The sequence shown here is derived from an EMBL/GenBank/DDBJ whole genome shotgun (WGS) entry which is preliminary data.</text>
</comment>